<dbReference type="Proteomes" id="UP001500657">
    <property type="component" value="Unassembled WGS sequence"/>
</dbReference>
<evidence type="ECO:0000256" key="5">
    <source>
        <dbReference type="ARBA" id="ARBA00022692"/>
    </source>
</evidence>
<feature type="transmembrane region" description="Helical" evidence="8">
    <location>
        <begin position="373"/>
        <end position="397"/>
    </location>
</feature>
<keyword evidence="3" id="KW-0328">Glycosyltransferase</keyword>
<evidence type="ECO:0000256" key="1">
    <source>
        <dbReference type="ARBA" id="ARBA00004651"/>
    </source>
</evidence>
<feature type="transmembrane region" description="Helical" evidence="8">
    <location>
        <begin position="409"/>
        <end position="431"/>
    </location>
</feature>
<evidence type="ECO:0000313" key="10">
    <source>
        <dbReference type="Proteomes" id="UP001500657"/>
    </source>
</evidence>
<keyword evidence="7 8" id="KW-0472">Membrane</keyword>
<dbReference type="PANTHER" id="PTHR33908:SF11">
    <property type="entry name" value="MEMBRANE PROTEIN"/>
    <property type="match status" value="1"/>
</dbReference>
<evidence type="ECO:0000256" key="8">
    <source>
        <dbReference type="SAM" id="Phobius"/>
    </source>
</evidence>
<dbReference type="PANTHER" id="PTHR33908">
    <property type="entry name" value="MANNOSYLTRANSFERASE YKCB-RELATED"/>
    <property type="match status" value="1"/>
</dbReference>
<evidence type="ECO:0008006" key="11">
    <source>
        <dbReference type="Google" id="ProtNLM"/>
    </source>
</evidence>
<gene>
    <name evidence="9" type="ORF">GCM10009126_18800</name>
</gene>
<dbReference type="EMBL" id="BAAAFO010000003">
    <property type="protein sequence ID" value="GAA0253839.1"/>
    <property type="molecule type" value="Genomic_DNA"/>
</dbReference>
<evidence type="ECO:0000313" key="9">
    <source>
        <dbReference type="EMBL" id="GAA0253839.1"/>
    </source>
</evidence>
<feature type="transmembrane region" description="Helical" evidence="8">
    <location>
        <begin position="120"/>
        <end position="144"/>
    </location>
</feature>
<feature type="transmembrane region" description="Helical" evidence="8">
    <location>
        <begin position="30"/>
        <end position="48"/>
    </location>
</feature>
<feature type="transmembrane region" description="Helical" evidence="8">
    <location>
        <begin position="443"/>
        <end position="460"/>
    </location>
</feature>
<accession>A0ABN0UKQ4</accession>
<organism evidence="9 10">
    <name type="scientific">Rhodanobacter caeni</name>
    <dbReference type="NCBI Taxonomy" id="657654"/>
    <lineage>
        <taxon>Bacteria</taxon>
        <taxon>Pseudomonadati</taxon>
        <taxon>Pseudomonadota</taxon>
        <taxon>Gammaproteobacteria</taxon>
        <taxon>Lysobacterales</taxon>
        <taxon>Rhodanobacteraceae</taxon>
        <taxon>Rhodanobacter</taxon>
    </lineage>
</organism>
<feature type="transmembrane region" description="Helical" evidence="8">
    <location>
        <begin position="202"/>
        <end position="222"/>
    </location>
</feature>
<feature type="transmembrane region" description="Helical" evidence="8">
    <location>
        <begin position="151"/>
        <end position="171"/>
    </location>
</feature>
<evidence type="ECO:0000256" key="3">
    <source>
        <dbReference type="ARBA" id="ARBA00022676"/>
    </source>
</evidence>
<evidence type="ECO:0000256" key="6">
    <source>
        <dbReference type="ARBA" id="ARBA00022989"/>
    </source>
</evidence>
<evidence type="ECO:0000256" key="7">
    <source>
        <dbReference type="ARBA" id="ARBA00023136"/>
    </source>
</evidence>
<keyword evidence="10" id="KW-1185">Reference proteome</keyword>
<evidence type="ECO:0000256" key="2">
    <source>
        <dbReference type="ARBA" id="ARBA00022475"/>
    </source>
</evidence>
<keyword evidence="4" id="KW-0808">Transferase</keyword>
<feature type="transmembrane region" description="Helical" evidence="8">
    <location>
        <begin position="242"/>
        <end position="262"/>
    </location>
</feature>
<dbReference type="RefSeq" id="WP_343882521.1">
    <property type="nucleotide sequence ID" value="NZ_BAAAFO010000003.1"/>
</dbReference>
<reference evidence="9 10" key="1">
    <citation type="journal article" date="2019" name="Int. J. Syst. Evol. Microbiol.">
        <title>The Global Catalogue of Microorganisms (GCM) 10K type strain sequencing project: providing services to taxonomists for standard genome sequencing and annotation.</title>
        <authorList>
            <consortium name="The Broad Institute Genomics Platform"/>
            <consortium name="The Broad Institute Genome Sequencing Center for Infectious Disease"/>
            <person name="Wu L."/>
            <person name="Ma J."/>
        </authorList>
    </citation>
    <scope>NUCLEOTIDE SEQUENCE [LARGE SCALE GENOMIC DNA]</scope>
    <source>
        <strain evidence="9 10">JCM 16242</strain>
    </source>
</reference>
<dbReference type="InterPro" id="IPR050297">
    <property type="entry name" value="LipidA_mod_glycosyltrf_83"/>
</dbReference>
<keyword evidence="2" id="KW-1003">Cell membrane</keyword>
<comment type="caution">
    <text evidence="9">The sequence shown here is derived from an EMBL/GenBank/DDBJ whole genome shotgun (WGS) entry which is preliminary data.</text>
</comment>
<protein>
    <recommendedName>
        <fullName evidence="11">Glycosyltransferase RgtA/B/C/D-like domain-containing protein</fullName>
    </recommendedName>
</protein>
<keyword evidence="5 8" id="KW-0812">Transmembrane</keyword>
<evidence type="ECO:0000256" key="4">
    <source>
        <dbReference type="ARBA" id="ARBA00022679"/>
    </source>
</evidence>
<proteinExistence type="predicted"/>
<comment type="subcellular location">
    <subcellularLocation>
        <location evidence="1">Cell membrane</location>
        <topology evidence="1">Multi-pass membrane protein</topology>
    </subcellularLocation>
</comment>
<name>A0ABN0UKQ4_9GAMM</name>
<sequence length="472" mass="51890">MAQRLWRTRQVPEQAALTTDIDPVATRPRWFLPTLFVIVLLGLALRWWTAVGTDVDIPIRNDARDYVSYAANLTLDGVYSSDPHVLVGQFKGRAVPDAKRPPGYPLFLAGFFDLGDLGGFIHRVVVAQAWLGALVVWFAGLLAARLLGCRWAIPVALLAALSPHLVVYVPYLLTETPFSLALMTFVMAAACGLMASSPGWRVTLVLVAGLCLGMACLLRPTLDQLAWAVSALVLVVPAWRRQWMIALVFVLGFVTVMGPWWLRNTQVAHQKQSHAMAVTIHQGSYPDMMRDGDPATFGYPYRGDPAAARAESSVHAALADLAGKFRAHPLQMLRWYLVGKPMALFAWSEQSGWRNLFEYPLHRSPWLSSGGLIVLMSVMVGLHPLLVLLALAGNVLAFVPAACRWLPRAAVTGVRVVAWVHAYFLLVHLAALPLSRYSVPFRPLTFLLAIFALACLVAWVRQRKAGHAAAEA</sequence>
<keyword evidence="6 8" id="KW-1133">Transmembrane helix</keyword>